<evidence type="ECO:0000256" key="1">
    <source>
        <dbReference type="ARBA" id="ARBA00009437"/>
    </source>
</evidence>
<evidence type="ECO:0000256" key="2">
    <source>
        <dbReference type="ARBA" id="ARBA00023015"/>
    </source>
</evidence>
<dbReference type="AlphaFoldDB" id="A0A1I2QI15"/>
<dbReference type="STRING" id="269670.SAMN02982927_01199"/>
<comment type="similarity">
    <text evidence="1">Belongs to the LysR transcriptional regulatory family.</text>
</comment>
<dbReference type="PRINTS" id="PR00039">
    <property type="entry name" value="HTHLYSR"/>
</dbReference>
<gene>
    <name evidence="6" type="ORF">SAMN02982927_01199</name>
</gene>
<accession>A0A1I2QI15</accession>
<evidence type="ECO:0000256" key="4">
    <source>
        <dbReference type="ARBA" id="ARBA00023163"/>
    </source>
</evidence>
<dbReference type="Gene3D" id="1.10.10.10">
    <property type="entry name" value="Winged helix-like DNA-binding domain superfamily/Winged helix DNA-binding domain"/>
    <property type="match status" value="1"/>
</dbReference>
<dbReference type="SUPFAM" id="SSF46785">
    <property type="entry name" value="Winged helix' DNA-binding domain"/>
    <property type="match status" value="1"/>
</dbReference>
<protein>
    <submittedName>
        <fullName evidence="6">DNA-binding transcriptional regulator, LysR family</fullName>
    </submittedName>
</protein>
<name>A0A1I2QI15_9BACL</name>
<dbReference type="EMBL" id="FOOY01000007">
    <property type="protein sequence ID" value="SFG27253.1"/>
    <property type="molecule type" value="Genomic_DNA"/>
</dbReference>
<dbReference type="InterPro" id="IPR005119">
    <property type="entry name" value="LysR_subst-bd"/>
</dbReference>
<dbReference type="InterPro" id="IPR050950">
    <property type="entry name" value="HTH-type_LysR_regulators"/>
</dbReference>
<evidence type="ECO:0000313" key="7">
    <source>
        <dbReference type="Proteomes" id="UP000198752"/>
    </source>
</evidence>
<dbReference type="InterPro" id="IPR036388">
    <property type="entry name" value="WH-like_DNA-bd_sf"/>
</dbReference>
<evidence type="ECO:0000259" key="5">
    <source>
        <dbReference type="PROSITE" id="PS50931"/>
    </source>
</evidence>
<dbReference type="Pfam" id="PF00126">
    <property type="entry name" value="HTH_1"/>
    <property type="match status" value="1"/>
</dbReference>
<dbReference type="Proteomes" id="UP000198752">
    <property type="component" value="Unassembled WGS sequence"/>
</dbReference>
<keyword evidence="3 6" id="KW-0238">DNA-binding</keyword>
<dbReference type="Pfam" id="PF03466">
    <property type="entry name" value="LysR_substrate"/>
    <property type="match status" value="1"/>
</dbReference>
<dbReference type="PANTHER" id="PTHR30419">
    <property type="entry name" value="HTH-TYPE TRANSCRIPTIONAL REGULATOR YBHD"/>
    <property type="match status" value="1"/>
</dbReference>
<dbReference type="GO" id="GO:0005829">
    <property type="term" value="C:cytosol"/>
    <property type="evidence" value="ECO:0007669"/>
    <property type="project" value="TreeGrafter"/>
</dbReference>
<dbReference type="RefSeq" id="WP_093671067.1">
    <property type="nucleotide sequence ID" value="NZ_FOOY01000007.1"/>
</dbReference>
<dbReference type="Gene3D" id="3.40.190.290">
    <property type="match status" value="1"/>
</dbReference>
<keyword evidence="7" id="KW-1185">Reference proteome</keyword>
<keyword evidence="4" id="KW-0804">Transcription</keyword>
<sequence>MNIRDLYYFEQLFQEKNFTRVAHYFNVSQPTITAAIQRLEKELETKLVIRDQSHKDLIFTESGRQFQTHVTQILLELKTAQLEITAIKQEKIRFGLPPIIGSSFFPALSAKLSKKNLLSHLDTREDGSNSLLNQLKNGQLDLALLSSTKPIKDPKLSVHLLARKQFKIIVGLNHPMAQSGSLYFHDLKRESFIQLNERFVHSIAFRELTEQAGIKPKLIYQTNDVQIIKGMVACGVGISMLSEAALLPQDPVAVLSLKDQPQPEFLIQLVYRSNHLLTSLQKTTIELLTRETDVDS</sequence>
<evidence type="ECO:0000256" key="3">
    <source>
        <dbReference type="ARBA" id="ARBA00023125"/>
    </source>
</evidence>
<evidence type="ECO:0000313" key="6">
    <source>
        <dbReference type="EMBL" id="SFG27253.1"/>
    </source>
</evidence>
<organism evidence="6 7">
    <name type="scientific">Sporolactobacillus nakayamae</name>
    <dbReference type="NCBI Taxonomy" id="269670"/>
    <lineage>
        <taxon>Bacteria</taxon>
        <taxon>Bacillati</taxon>
        <taxon>Bacillota</taxon>
        <taxon>Bacilli</taxon>
        <taxon>Bacillales</taxon>
        <taxon>Sporolactobacillaceae</taxon>
        <taxon>Sporolactobacillus</taxon>
    </lineage>
</organism>
<dbReference type="PROSITE" id="PS50931">
    <property type="entry name" value="HTH_LYSR"/>
    <property type="match status" value="1"/>
</dbReference>
<proteinExistence type="inferred from homology"/>
<feature type="domain" description="HTH lysR-type" evidence="5">
    <location>
        <begin position="1"/>
        <end position="60"/>
    </location>
</feature>
<dbReference type="InterPro" id="IPR000847">
    <property type="entry name" value="LysR_HTH_N"/>
</dbReference>
<dbReference type="GO" id="GO:0003677">
    <property type="term" value="F:DNA binding"/>
    <property type="evidence" value="ECO:0007669"/>
    <property type="project" value="UniProtKB-KW"/>
</dbReference>
<dbReference type="OrthoDB" id="9803735at2"/>
<keyword evidence="2" id="KW-0805">Transcription regulation</keyword>
<reference evidence="7" key="1">
    <citation type="submission" date="2016-10" db="EMBL/GenBank/DDBJ databases">
        <authorList>
            <person name="Varghese N."/>
            <person name="Submissions S."/>
        </authorList>
    </citation>
    <scope>NUCLEOTIDE SEQUENCE [LARGE SCALE GENOMIC DNA]</scope>
    <source>
        <strain evidence="7">ATCC 700379</strain>
    </source>
</reference>
<dbReference type="InterPro" id="IPR036390">
    <property type="entry name" value="WH_DNA-bd_sf"/>
</dbReference>
<dbReference type="SUPFAM" id="SSF53850">
    <property type="entry name" value="Periplasmic binding protein-like II"/>
    <property type="match status" value="1"/>
</dbReference>
<dbReference type="GO" id="GO:0003700">
    <property type="term" value="F:DNA-binding transcription factor activity"/>
    <property type="evidence" value="ECO:0007669"/>
    <property type="project" value="InterPro"/>
</dbReference>